<keyword evidence="3" id="KW-1185">Reference proteome</keyword>
<comment type="caution">
    <text evidence="2">The sequence shown here is derived from an EMBL/GenBank/DDBJ whole genome shotgun (WGS) entry which is preliminary data.</text>
</comment>
<dbReference type="Proteomes" id="UP000636709">
    <property type="component" value="Unassembled WGS sequence"/>
</dbReference>
<dbReference type="AlphaFoldDB" id="A0A835EH77"/>
<accession>A0A835EH77</accession>
<feature type="compositionally biased region" description="Low complexity" evidence="1">
    <location>
        <begin position="53"/>
        <end position="127"/>
    </location>
</feature>
<dbReference type="EMBL" id="JACEFO010001897">
    <property type="protein sequence ID" value="KAF8695384.1"/>
    <property type="molecule type" value="Genomic_DNA"/>
</dbReference>
<feature type="region of interest" description="Disordered" evidence="1">
    <location>
        <begin position="15"/>
        <end position="150"/>
    </location>
</feature>
<evidence type="ECO:0000313" key="2">
    <source>
        <dbReference type="EMBL" id="KAF8695384.1"/>
    </source>
</evidence>
<sequence>MAKGGLSKLKCMIKRWHSSSRISRTPRPSSPSPVEVAGGRCPSTEPTACPRGSTRCTSASRAAATSSPPTSSATPSSRTSSIAPVAPASAVGPSSSAARSCCSSTSYGCSRTPTRSRSRSTSSSSTTRADRRLFPEMPAAAAAPTPSSPESRGAIWVIWLFI</sequence>
<organism evidence="2 3">
    <name type="scientific">Digitaria exilis</name>
    <dbReference type="NCBI Taxonomy" id="1010633"/>
    <lineage>
        <taxon>Eukaryota</taxon>
        <taxon>Viridiplantae</taxon>
        <taxon>Streptophyta</taxon>
        <taxon>Embryophyta</taxon>
        <taxon>Tracheophyta</taxon>
        <taxon>Spermatophyta</taxon>
        <taxon>Magnoliopsida</taxon>
        <taxon>Liliopsida</taxon>
        <taxon>Poales</taxon>
        <taxon>Poaceae</taxon>
        <taxon>PACMAD clade</taxon>
        <taxon>Panicoideae</taxon>
        <taxon>Panicodae</taxon>
        <taxon>Paniceae</taxon>
        <taxon>Anthephorinae</taxon>
        <taxon>Digitaria</taxon>
    </lineage>
</organism>
<proteinExistence type="predicted"/>
<gene>
    <name evidence="2" type="ORF">HU200_037617</name>
</gene>
<evidence type="ECO:0000256" key="1">
    <source>
        <dbReference type="SAM" id="MobiDB-lite"/>
    </source>
</evidence>
<protein>
    <submittedName>
        <fullName evidence="2">Uncharacterized protein</fullName>
    </submittedName>
</protein>
<name>A0A835EH77_9POAL</name>
<feature type="compositionally biased region" description="Low complexity" evidence="1">
    <location>
        <begin position="135"/>
        <end position="150"/>
    </location>
</feature>
<reference evidence="2" key="1">
    <citation type="submission" date="2020-07" db="EMBL/GenBank/DDBJ databases">
        <title>Genome sequence and genetic diversity analysis of an under-domesticated orphan crop, white fonio (Digitaria exilis).</title>
        <authorList>
            <person name="Bennetzen J.L."/>
            <person name="Chen S."/>
            <person name="Ma X."/>
            <person name="Wang X."/>
            <person name="Yssel A.E.J."/>
            <person name="Chaluvadi S.R."/>
            <person name="Johnson M."/>
            <person name="Gangashetty P."/>
            <person name="Hamidou F."/>
            <person name="Sanogo M.D."/>
            <person name="Zwaenepoel A."/>
            <person name="Wallace J."/>
            <person name="Van De Peer Y."/>
            <person name="Van Deynze A."/>
        </authorList>
    </citation>
    <scope>NUCLEOTIDE SEQUENCE</scope>
    <source>
        <tissue evidence="2">Leaves</tissue>
    </source>
</reference>
<evidence type="ECO:0000313" key="3">
    <source>
        <dbReference type="Proteomes" id="UP000636709"/>
    </source>
</evidence>